<evidence type="ECO:0000256" key="3">
    <source>
        <dbReference type="ARBA" id="ARBA00022692"/>
    </source>
</evidence>
<evidence type="ECO:0000313" key="8">
    <source>
        <dbReference type="Proteomes" id="UP001078443"/>
    </source>
</evidence>
<keyword evidence="4 6" id="KW-1133">Transmembrane helix</keyword>
<evidence type="ECO:0000256" key="1">
    <source>
        <dbReference type="ARBA" id="ARBA00004141"/>
    </source>
</evidence>
<protein>
    <submittedName>
        <fullName evidence="7">Energy-coupling factor transporter transmembrane component T</fullName>
    </submittedName>
</protein>
<organism evidence="7 8">
    <name type="scientific">Clostridium aestuarii</name>
    <dbReference type="NCBI Taxonomy" id="338193"/>
    <lineage>
        <taxon>Bacteria</taxon>
        <taxon>Bacillati</taxon>
        <taxon>Bacillota</taxon>
        <taxon>Clostridia</taxon>
        <taxon>Eubacteriales</taxon>
        <taxon>Clostridiaceae</taxon>
        <taxon>Clostridium</taxon>
    </lineage>
</organism>
<evidence type="ECO:0000256" key="5">
    <source>
        <dbReference type="ARBA" id="ARBA00023136"/>
    </source>
</evidence>
<dbReference type="Pfam" id="PF02361">
    <property type="entry name" value="CbiQ"/>
    <property type="match status" value="1"/>
</dbReference>
<evidence type="ECO:0000256" key="2">
    <source>
        <dbReference type="ARBA" id="ARBA00022475"/>
    </source>
</evidence>
<feature type="transmembrane region" description="Helical" evidence="6">
    <location>
        <begin position="96"/>
        <end position="117"/>
    </location>
</feature>
<name>A0ABT4D042_9CLOT</name>
<sequence length="265" mass="30648">MAADWLFKKDEYIPQKDHQRFLDKSIISILKVLSRIKRRGIYSDKFIYKLNSTLKVLFTFLNIVLIALSRSFMYVLLVDLWLLIVVLTLESEERKNILIISMVVPVCTIIMLIPSLLTGNVKNSLLILIKIVATIISVNLLSHTTKWDNVTKALKLLFIPDLFIWVMEITIKYIVLLGEYSIELLHALKLRSVGKNSRKYNSLSRIMGNLFLKSKEMGEEMFSAMECRGFTGEYTVPIIFKLSKNDILYSVINLIFVAIFILTRM</sequence>
<accession>A0ABT4D042</accession>
<dbReference type="PANTHER" id="PTHR34857">
    <property type="entry name" value="SLL0384 PROTEIN"/>
    <property type="match status" value="1"/>
</dbReference>
<dbReference type="InterPro" id="IPR051611">
    <property type="entry name" value="ECF_transporter_component"/>
</dbReference>
<feature type="transmembrane region" description="Helical" evidence="6">
    <location>
        <begin position="123"/>
        <end position="141"/>
    </location>
</feature>
<keyword evidence="2" id="KW-1003">Cell membrane</keyword>
<feature type="transmembrane region" description="Helical" evidence="6">
    <location>
        <begin position="247"/>
        <end position="263"/>
    </location>
</feature>
<gene>
    <name evidence="7" type="ORF">OW763_09660</name>
</gene>
<dbReference type="InterPro" id="IPR003339">
    <property type="entry name" value="ABC/ECF_trnsptr_transmembrane"/>
</dbReference>
<feature type="transmembrane region" description="Helical" evidence="6">
    <location>
        <begin position="46"/>
        <end position="66"/>
    </location>
</feature>
<dbReference type="PANTHER" id="PTHR34857:SF2">
    <property type="entry name" value="SLL0384 PROTEIN"/>
    <property type="match status" value="1"/>
</dbReference>
<proteinExistence type="predicted"/>
<dbReference type="RefSeq" id="WP_268040910.1">
    <property type="nucleotide sequence ID" value="NZ_JAPQER010000003.1"/>
</dbReference>
<evidence type="ECO:0000256" key="4">
    <source>
        <dbReference type="ARBA" id="ARBA00022989"/>
    </source>
</evidence>
<evidence type="ECO:0000313" key="7">
    <source>
        <dbReference type="EMBL" id="MCY6484605.1"/>
    </source>
</evidence>
<feature type="transmembrane region" description="Helical" evidence="6">
    <location>
        <begin position="153"/>
        <end position="175"/>
    </location>
</feature>
<keyword evidence="3 6" id="KW-0812">Transmembrane</keyword>
<dbReference type="EMBL" id="JAPQER010000003">
    <property type="protein sequence ID" value="MCY6484605.1"/>
    <property type="molecule type" value="Genomic_DNA"/>
</dbReference>
<reference evidence="7" key="1">
    <citation type="submission" date="2022-12" db="EMBL/GenBank/DDBJ databases">
        <authorList>
            <person name="Wang J."/>
        </authorList>
    </citation>
    <scope>NUCLEOTIDE SEQUENCE</scope>
    <source>
        <strain evidence="7">HY-45-18</strain>
    </source>
</reference>
<dbReference type="Proteomes" id="UP001078443">
    <property type="component" value="Unassembled WGS sequence"/>
</dbReference>
<dbReference type="CDD" id="cd16914">
    <property type="entry name" value="EcfT"/>
    <property type="match status" value="1"/>
</dbReference>
<keyword evidence="8" id="KW-1185">Reference proteome</keyword>
<feature type="transmembrane region" description="Helical" evidence="6">
    <location>
        <begin position="72"/>
        <end position="89"/>
    </location>
</feature>
<evidence type="ECO:0000256" key="6">
    <source>
        <dbReference type="SAM" id="Phobius"/>
    </source>
</evidence>
<keyword evidence="5 6" id="KW-0472">Membrane</keyword>
<comment type="caution">
    <text evidence="7">The sequence shown here is derived from an EMBL/GenBank/DDBJ whole genome shotgun (WGS) entry which is preliminary data.</text>
</comment>
<comment type="subcellular location">
    <subcellularLocation>
        <location evidence="1">Membrane</location>
        <topology evidence="1">Multi-pass membrane protein</topology>
    </subcellularLocation>
</comment>